<dbReference type="Gene3D" id="1.10.287.110">
    <property type="entry name" value="DnaJ domain"/>
    <property type="match status" value="1"/>
</dbReference>
<dbReference type="InterPro" id="IPR002939">
    <property type="entry name" value="DnaJ_C"/>
</dbReference>
<dbReference type="PROSITE" id="PS50076">
    <property type="entry name" value="DNAJ_2"/>
    <property type="match status" value="1"/>
</dbReference>
<dbReference type="AlphaFoldDB" id="A0A4Z0D1E3"/>
<sequence>MEYKDYYKILEVDKNATQDEIKKSFRKLAKKYHPDLHPDDPKAQEKFKEINEAYEVLGDEEKRKKYDQFGQYGFNGGEQFDPSQFGFGNFQGGRTYTYTTDNMGDFSDFFNLIFGNDMGSSGSRGFNIGDIFGSRTSQRKQKKQKPNYESELTISLEEAYKGSTRDVMLNINGENKTITVKIPKGITEGKKVKVNGNKWGLDGDILFKINIKKDENIRLEGLDIYKKVKVYPWQAYFGDKIVVTTLDGKIRVEIPERTNSGKKMRLSKKGFVDLKGDKGDLYLEVEIVNPESMTKEQEELYRKLKEITNQNINN</sequence>
<dbReference type="InterPro" id="IPR036869">
    <property type="entry name" value="J_dom_sf"/>
</dbReference>
<dbReference type="OrthoDB" id="9779889at2"/>
<dbReference type="PANTHER" id="PTHR44145">
    <property type="entry name" value="DNAJ HOMOLOG SUBFAMILY A MEMBER 3, MITOCHONDRIAL"/>
    <property type="match status" value="1"/>
</dbReference>
<dbReference type="InterPro" id="IPR018253">
    <property type="entry name" value="DnaJ_domain_CS"/>
</dbReference>
<evidence type="ECO:0000313" key="5">
    <source>
        <dbReference type="Proteomes" id="UP000298381"/>
    </source>
</evidence>
<dbReference type="Proteomes" id="UP000298381">
    <property type="component" value="Unassembled WGS sequence"/>
</dbReference>
<dbReference type="InterPro" id="IPR001623">
    <property type="entry name" value="DnaJ_domain"/>
</dbReference>
<dbReference type="GO" id="GO:0051082">
    <property type="term" value="F:unfolded protein binding"/>
    <property type="evidence" value="ECO:0007669"/>
    <property type="project" value="InterPro"/>
</dbReference>
<dbReference type="RefSeq" id="WP_135271749.1">
    <property type="nucleotide sequence ID" value="NZ_SRIB01000023.1"/>
</dbReference>
<reference evidence="4 5" key="1">
    <citation type="submission" date="2019-03" db="EMBL/GenBank/DDBJ databases">
        <title>Draft genome sequence data and analysis of a Fermenting Bacterium, Soehngenia longevitae strain 1933PT, isolated from petroleum reservoir in Azerbaijan.</title>
        <authorList>
            <person name="Grouzdev D.S."/>
            <person name="Bidzhieva S.K."/>
            <person name="Sokolova D.S."/>
            <person name="Tourova T.P."/>
            <person name="Poltaraus A.B."/>
            <person name="Nazina T.N."/>
        </authorList>
    </citation>
    <scope>NUCLEOTIDE SEQUENCE [LARGE SCALE GENOMIC DNA]</scope>
    <source>
        <strain evidence="4 5">1933P</strain>
    </source>
</reference>
<dbReference type="PROSITE" id="PS00636">
    <property type="entry name" value="DNAJ_1"/>
    <property type="match status" value="1"/>
</dbReference>
<dbReference type="Pfam" id="PF00226">
    <property type="entry name" value="DnaJ"/>
    <property type="match status" value="1"/>
</dbReference>
<evidence type="ECO:0000259" key="3">
    <source>
        <dbReference type="PROSITE" id="PS50076"/>
    </source>
</evidence>
<dbReference type="Gene3D" id="2.60.260.20">
    <property type="entry name" value="Urease metallochaperone UreE, N-terminal domain"/>
    <property type="match status" value="2"/>
</dbReference>
<dbReference type="Pfam" id="PF01556">
    <property type="entry name" value="DnaJ_C"/>
    <property type="match status" value="1"/>
</dbReference>
<keyword evidence="5" id="KW-1185">Reference proteome</keyword>
<dbReference type="CDD" id="cd06257">
    <property type="entry name" value="DnaJ"/>
    <property type="match status" value="1"/>
</dbReference>
<proteinExistence type="predicted"/>
<dbReference type="SUPFAM" id="SSF49493">
    <property type="entry name" value="HSP40/DnaJ peptide-binding domain"/>
    <property type="match status" value="2"/>
</dbReference>
<dbReference type="SUPFAM" id="SSF46565">
    <property type="entry name" value="Chaperone J-domain"/>
    <property type="match status" value="1"/>
</dbReference>
<organism evidence="4 5">
    <name type="scientific">Soehngenia longivitae</name>
    <dbReference type="NCBI Taxonomy" id="2562294"/>
    <lineage>
        <taxon>Bacteria</taxon>
        <taxon>Bacillati</taxon>
        <taxon>Bacillota</taxon>
        <taxon>Tissierellia</taxon>
        <taxon>Tissierellales</taxon>
        <taxon>Tissierellaceae</taxon>
        <taxon>Soehngenia</taxon>
    </lineage>
</organism>
<dbReference type="FunFam" id="1.10.287.110:FF:000034">
    <property type="entry name" value="Chaperone protein DnaJ"/>
    <property type="match status" value="1"/>
</dbReference>
<dbReference type="PANTHER" id="PTHR44145:SF3">
    <property type="entry name" value="DNAJ HOMOLOG SUBFAMILY A MEMBER 3, MITOCHONDRIAL"/>
    <property type="match status" value="1"/>
</dbReference>
<dbReference type="GO" id="GO:0006457">
    <property type="term" value="P:protein folding"/>
    <property type="evidence" value="ECO:0007669"/>
    <property type="project" value="InterPro"/>
</dbReference>
<dbReference type="EMBL" id="SRIB01000023">
    <property type="protein sequence ID" value="TFZ39145.1"/>
    <property type="molecule type" value="Genomic_DNA"/>
</dbReference>
<comment type="caution">
    <text evidence="4">The sequence shown here is derived from an EMBL/GenBank/DDBJ whole genome shotgun (WGS) entry which is preliminary data.</text>
</comment>
<dbReference type="InterPro" id="IPR008971">
    <property type="entry name" value="HSP40/DnaJ_pept-bd"/>
</dbReference>
<name>A0A4Z0D1E3_9FIRM</name>
<accession>A0A4Z0D1E3</accession>
<protein>
    <submittedName>
        <fullName evidence="4">J domain-containing protein</fullName>
    </submittedName>
</protein>
<dbReference type="CDD" id="cd10747">
    <property type="entry name" value="DnaJ_C"/>
    <property type="match status" value="1"/>
</dbReference>
<keyword evidence="2" id="KW-0143">Chaperone</keyword>
<gene>
    <name evidence="4" type="ORF">E4100_09170</name>
</gene>
<keyword evidence="1" id="KW-0235">DNA replication</keyword>
<evidence type="ECO:0000256" key="1">
    <source>
        <dbReference type="ARBA" id="ARBA00022705"/>
    </source>
</evidence>
<feature type="domain" description="J" evidence="3">
    <location>
        <begin position="5"/>
        <end position="70"/>
    </location>
</feature>
<dbReference type="SMART" id="SM00271">
    <property type="entry name" value="DnaJ"/>
    <property type="match status" value="1"/>
</dbReference>
<dbReference type="PRINTS" id="PR00625">
    <property type="entry name" value="JDOMAIN"/>
</dbReference>
<evidence type="ECO:0000256" key="2">
    <source>
        <dbReference type="ARBA" id="ARBA00023186"/>
    </source>
</evidence>
<dbReference type="GO" id="GO:0006260">
    <property type="term" value="P:DNA replication"/>
    <property type="evidence" value="ECO:0007669"/>
    <property type="project" value="UniProtKB-KW"/>
</dbReference>
<evidence type="ECO:0000313" key="4">
    <source>
        <dbReference type="EMBL" id="TFZ39145.1"/>
    </source>
</evidence>
<dbReference type="InterPro" id="IPR051938">
    <property type="entry name" value="Apopto_cytoskel_mod"/>
</dbReference>